<keyword evidence="9" id="KW-1185">Reference proteome</keyword>
<dbReference type="SMART" id="SM00339">
    <property type="entry name" value="FH"/>
    <property type="match status" value="1"/>
</dbReference>
<dbReference type="PROSITE" id="PS00657">
    <property type="entry name" value="FORK_HEAD_1"/>
    <property type="match status" value="1"/>
</dbReference>
<evidence type="ECO:0000256" key="5">
    <source>
        <dbReference type="PROSITE-ProRule" id="PRU00089"/>
    </source>
</evidence>
<dbReference type="GO" id="GO:0005634">
    <property type="term" value="C:nucleus"/>
    <property type="evidence" value="ECO:0007669"/>
    <property type="project" value="UniProtKB-SubCell"/>
</dbReference>
<dbReference type="SUPFAM" id="SSF46785">
    <property type="entry name" value="Winged helix' DNA-binding domain"/>
    <property type="match status" value="1"/>
</dbReference>
<dbReference type="InterPro" id="IPR001766">
    <property type="entry name" value="Fork_head_dom"/>
</dbReference>
<dbReference type="STRING" id="4846.A0A367JY89"/>
<proteinExistence type="predicted"/>
<dbReference type="EMBL" id="PJQM01002537">
    <property type="protein sequence ID" value="RCH94611.1"/>
    <property type="molecule type" value="Genomic_DNA"/>
</dbReference>
<dbReference type="InterPro" id="IPR045912">
    <property type="entry name" value="FOXJ2/3-like"/>
</dbReference>
<evidence type="ECO:0000256" key="1">
    <source>
        <dbReference type="ARBA" id="ARBA00023015"/>
    </source>
</evidence>
<organism evidence="8 9">
    <name type="scientific">Rhizopus stolonifer</name>
    <name type="common">Rhizopus nigricans</name>
    <dbReference type="NCBI Taxonomy" id="4846"/>
    <lineage>
        <taxon>Eukaryota</taxon>
        <taxon>Fungi</taxon>
        <taxon>Fungi incertae sedis</taxon>
        <taxon>Mucoromycota</taxon>
        <taxon>Mucoromycotina</taxon>
        <taxon>Mucoromycetes</taxon>
        <taxon>Mucorales</taxon>
        <taxon>Mucorineae</taxon>
        <taxon>Rhizopodaceae</taxon>
        <taxon>Rhizopus</taxon>
    </lineage>
</organism>
<feature type="region of interest" description="Disordered" evidence="6">
    <location>
        <begin position="438"/>
        <end position="471"/>
    </location>
</feature>
<keyword evidence="4 5" id="KW-0539">Nucleus</keyword>
<evidence type="ECO:0000256" key="3">
    <source>
        <dbReference type="ARBA" id="ARBA00023163"/>
    </source>
</evidence>
<dbReference type="InterPro" id="IPR036390">
    <property type="entry name" value="WH_DNA-bd_sf"/>
</dbReference>
<feature type="compositionally biased region" description="Low complexity" evidence="6">
    <location>
        <begin position="451"/>
        <end position="465"/>
    </location>
</feature>
<evidence type="ECO:0000313" key="9">
    <source>
        <dbReference type="Proteomes" id="UP000253551"/>
    </source>
</evidence>
<feature type="domain" description="Fork-head" evidence="7">
    <location>
        <begin position="75"/>
        <end position="172"/>
    </location>
</feature>
<dbReference type="CDD" id="cd00059">
    <property type="entry name" value="FH_FOX"/>
    <property type="match status" value="1"/>
</dbReference>
<protein>
    <submittedName>
        <fullName evidence="8">Forkhead box protein J2</fullName>
    </submittedName>
</protein>
<feature type="compositionally biased region" description="Polar residues" evidence="6">
    <location>
        <begin position="171"/>
        <end position="184"/>
    </location>
</feature>
<feature type="compositionally biased region" description="Polar residues" evidence="6">
    <location>
        <begin position="32"/>
        <end position="43"/>
    </location>
</feature>
<dbReference type="GO" id="GO:0000978">
    <property type="term" value="F:RNA polymerase II cis-regulatory region sequence-specific DNA binding"/>
    <property type="evidence" value="ECO:0007669"/>
    <property type="project" value="TreeGrafter"/>
</dbReference>
<feature type="region of interest" description="Disordered" evidence="6">
    <location>
        <begin position="161"/>
        <end position="221"/>
    </location>
</feature>
<dbReference type="PANTHER" id="PTHR46078">
    <property type="entry name" value="FORKHEAD BOX PROTEIN J2 FAMILY MEMBER"/>
    <property type="match status" value="1"/>
</dbReference>
<comment type="subcellular location">
    <subcellularLocation>
        <location evidence="5">Nucleus</location>
    </subcellularLocation>
</comment>
<dbReference type="PROSITE" id="PS00658">
    <property type="entry name" value="FORK_HEAD_2"/>
    <property type="match status" value="1"/>
</dbReference>
<dbReference type="OrthoDB" id="5954824at2759"/>
<sequence length="493" mass="54721">MQYLTSNNTPKIHKMSTSTPWMQSASTVSDQYYNNGSPDSMLTDTEDTYMSDTPKSSRSRNSTSDMCVEKNTEGKPPYSYATLIKYAIERSSENKLTLSQIYQWVIEHYPYYGSAGSGWKNSIRHNLSLNKSFVRVPRPVNEPGKGSYWTVDQFAADTEQRVKSNVRGRSNRPNSDLNQRTNAPWLTGRHQYYHHHRDSRSLSTDAGVSSPSTTVRRPSQYGYCSHPYSGGGYERNLPYGYYQQRIPSSHETLLSARQSSVTYSLPNQPSFGMYQPPAYSHRQSCPDLSSTYAETLPDFNTTPSASTPCDSQKMCYPPFTSYSSTLPTTEELTSPNSLKGNTAQETPLTSFFKEFEGKDGLPSPVLSSSNCSSTSPSNMSVADPLSLVTQHPSPVTTTTTAVAPDTSYSSNLLIQKEGCLTSPSSPLAMTESAISYMVSQQQQDDHSLRDTCSSSQSSTTSNSSSGHMQQDYYKTKVMSSQPSVNYEPSLSQW</sequence>
<evidence type="ECO:0000256" key="6">
    <source>
        <dbReference type="SAM" id="MobiDB-lite"/>
    </source>
</evidence>
<evidence type="ECO:0000313" key="8">
    <source>
        <dbReference type="EMBL" id="RCH94611.1"/>
    </source>
</evidence>
<evidence type="ECO:0000256" key="2">
    <source>
        <dbReference type="ARBA" id="ARBA00023125"/>
    </source>
</evidence>
<dbReference type="FunFam" id="1.10.10.10:FF:000135">
    <property type="entry name" value="forkhead box protein G1"/>
    <property type="match status" value="1"/>
</dbReference>
<dbReference type="Gene3D" id="1.10.10.10">
    <property type="entry name" value="Winged helix-like DNA-binding domain superfamily/Winged helix DNA-binding domain"/>
    <property type="match status" value="1"/>
</dbReference>
<feature type="region of interest" description="Disordered" evidence="6">
    <location>
        <begin position="1"/>
        <end position="20"/>
    </location>
</feature>
<dbReference type="Proteomes" id="UP000253551">
    <property type="component" value="Unassembled WGS sequence"/>
</dbReference>
<reference evidence="8 9" key="1">
    <citation type="journal article" date="2018" name="G3 (Bethesda)">
        <title>Phylogenetic and Phylogenomic Definition of Rhizopus Species.</title>
        <authorList>
            <person name="Gryganskyi A.P."/>
            <person name="Golan J."/>
            <person name="Dolatabadi S."/>
            <person name="Mondo S."/>
            <person name="Robb S."/>
            <person name="Idnurm A."/>
            <person name="Muszewska A."/>
            <person name="Steczkiewicz K."/>
            <person name="Masonjones S."/>
            <person name="Liao H.L."/>
            <person name="Gajdeczka M.T."/>
            <person name="Anike F."/>
            <person name="Vuek A."/>
            <person name="Anishchenko I.M."/>
            <person name="Voigt K."/>
            <person name="de Hoog G.S."/>
            <person name="Smith M.E."/>
            <person name="Heitman J."/>
            <person name="Vilgalys R."/>
            <person name="Stajich J.E."/>
        </authorList>
    </citation>
    <scope>NUCLEOTIDE SEQUENCE [LARGE SCALE GENOMIC DNA]</scope>
    <source>
        <strain evidence="8 9">LSU 92-RS-03</strain>
    </source>
</reference>
<evidence type="ECO:0000256" key="4">
    <source>
        <dbReference type="ARBA" id="ARBA00023242"/>
    </source>
</evidence>
<keyword evidence="1" id="KW-0805">Transcription regulation</keyword>
<dbReference type="PRINTS" id="PR00053">
    <property type="entry name" value="FORKHEAD"/>
</dbReference>
<feature type="compositionally biased region" description="Polar residues" evidence="6">
    <location>
        <begin position="201"/>
        <end position="217"/>
    </location>
</feature>
<dbReference type="PANTHER" id="PTHR46078:SF2">
    <property type="entry name" value="FORK-HEAD DOMAIN-CONTAINING PROTEIN"/>
    <property type="match status" value="1"/>
</dbReference>
<keyword evidence="2 5" id="KW-0238">DNA-binding</keyword>
<evidence type="ECO:0000259" key="7">
    <source>
        <dbReference type="PROSITE" id="PS50039"/>
    </source>
</evidence>
<feature type="compositionally biased region" description="Polar residues" evidence="6">
    <location>
        <begin position="50"/>
        <end position="65"/>
    </location>
</feature>
<accession>A0A367JY89</accession>
<gene>
    <name evidence="8" type="primary">FOXJ2_2</name>
    <name evidence="8" type="ORF">CU098_008367</name>
</gene>
<dbReference type="InterPro" id="IPR018122">
    <property type="entry name" value="TF_fork_head_CS_1"/>
</dbReference>
<dbReference type="GO" id="GO:0000981">
    <property type="term" value="F:DNA-binding transcription factor activity, RNA polymerase II-specific"/>
    <property type="evidence" value="ECO:0007669"/>
    <property type="project" value="TreeGrafter"/>
</dbReference>
<comment type="caution">
    <text evidence="8">The sequence shown here is derived from an EMBL/GenBank/DDBJ whole genome shotgun (WGS) entry which is preliminary data.</text>
</comment>
<feature type="region of interest" description="Disordered" evidence="6">
    <location>
        <begin position="32"/>
        <end position="72"/>
    </location>
</feature>
<dbReference type="Pfam" id="PF00250">
    <property type="entry name" value="Forkhead"/>
    <property type="match status" value="1"/>
</dbReference>
<feature type="DNA-binding region" description="Fork-head" evidence="5">
    <location>
        <begin position="75"/>
        <end position="172"/>
    </location>
</feature>
<dbReference type="AlphaFoldDB" id="A0A367JY89"/>
<dbReference type="InterPro" id="IPR030456">
    <property type="entry name" value="TF_fork_head_CS_2"/>
</dbReference>
<dbReference type="InterPro" id="IPR036388">
    <property type="entry name" value="WH-like_DNA-bd_sf"/>
</dbReference>
<name>A0A367JY89_RHIST</name>
<dbReference type="PROSITE" id="PS50039">
    <property type="entry name" value="FORK_HEAD_3"/>
    <property type="match status" value="1"/>
</dbReference>
<keyword evidence="3" id="KW-0804">Transcription</keyword>